<dbReference type="PROSITE" id="PS51078">
    <property type="entry name" value="ICLR_ED"/>
    <property type="match status" value="1"/>
</dbReference>
<reference evidence="6 7" key="1">
    <citation type="submission" date="2023-04" db="EMBL/GenBank/DDBJ databases">
        <title>Klugiella caeni sp. nov. isolated from the sludge of biochemical tank.</title>
        <authorList>
            <person name="Geng K."/>
        </authorList>
    </citation>
    <scope>NUCLEOTIDE SEQUENCE [LARGE SCALE GENOMIC DNA]</scope>
    <source>
        <strain evidence="6 7">YN-L-19</strain>
    </source>
</reference>
<dbReference type="GO" id="GO:0003700">
    <property type="term" value="F:DNA-binding transcription factor activity"/>
    <property type="evidence" value="ECO:0007669"/>
    <property type="project" value="TreeGrafter"/>
</dbReference>
<evidence type="ECO:0000259" key="4">
    <source>
        <dbReference type="PROSITE" id="PS51077"/>
    </source>
</evidence>
<dbReference type="GO" id="GO:0003677">
    <property type="term" value="F:DNA binding"/>
    <property type="evidence" value="ECO:0007669"/>
    <property type="project" value="UniProtKB-KW"/>
</dbReference>
<accession>A0AAW6T3S5</accession>
<evidence type="ECO:0000259" key="5">
    <source>
        <dbReference type="PROSITE" id="PS51078"/>
    </source>
</evidence>
<dbReference type="InterPro" id="IPR029016">
    <property type="entry name" value="GAF-like_dom_sf"/>
</dbReference>
<dbReference type="Proteomes" id="UP001321506">
    <property type="component" value="Unassembled WGS sequence"/>
</dbReference>
<dbReference type="Gene3D" id="1.10.10.10">
    <property type="entry name" value="Winged helix-like DNA-binding domain superfamily/Winged helix DNA-binding domain"/>
    <property type="match status" value="1"/>
</dbReference>
<comment type="caution">
    <text evidence="6">The sequence shown here is derived from an EMBL/GenBank/DDBJ whole genome shotgun (WGS) entry which is preliminary data.</text>
</comment>
<dbReference type="SUPFAM" id="SSF55781">
    <property type="entry name" value="GAF domain-like"/>
    <property type="match status" value="1"/>
</dbReference>
<organism evidence="6 7">
    <name type="scientific">Ruicaihuangia caeni</name>
    <dbReference type="NCBI Taxonomy" id="3042517"/>
    <lineage>
        <taxon>Bacteria</taxon>
        <taxon>Bacillati</taxon>
        <taxon>Actinomycetota</taxon>
        <taxon>Actinomycetes</taxon>
        <taxon>Micrococcales</taxon>
        <taxon>Microbacteriaceae</taxon>
        <taxon>Ruicaihuangia</taxon>
    </lineage>
</organism>
<evidence type="ECO:0000256" key="3">
    <source>
        <dbReference type="ARBA" id="ARBA00023163"/>
    </source>
</evidence>
<dbReference type="PROSITE" id="PS51077">
    <property type="entry name" value="HTH_ICLR"/>
    <property type="match status" value="1"/>
</dbReference>
<dbReference type="InterPro" id="IPR014757">
    <property type="entry name" value="Tscrpt_reg_IclR_C"/>
</dbReference>
<dbReference type="SMART" id="SM00346">
    <property type="entry name" value="HTH_ICLR"/>
    <property type="match status" value="1"/>
</dbReference>
<dbReference type="InterPro" id="IPR005471">
    <property type="entry name" value="Tscrpt_reg_IclR_N"/>
</dbReference>
<evidence type="ECO:0000313" key="7">
    <source>
        <dbReference type="Proteomes" id="UP001321506"/>
    </source>
</evidence>
<dbReference type="AlphaFoldDB" id="A0AAW6T3S5"/>
<dbReference type="Gene3D" id="3.30.450.40">
    <property type="match status" value="1"/>
</dbReference>
<name>A0AAW6T3S5_9MICO</name>
<keyword evidence="7" id="KW-1185">Reference proteome</keyword>
<dbReference type="GO" id="GO:0045892">
    <property type="term" value="P:negative regulation of DNA-templated transcription"/>
    <property type="evidence" value="ECO:0007669"/>
    <property type="project" value="TreeGrafter"/>
</dbReference>
<sequence>MRTNENNVGVSVIDRIISVLHAFGEPGDVLGVSELARRTALPKSTAARIAAGLARHGFLDRRPEGFRLGERLVQLGERAARPQPFQEGAQQAIADLQAATGYTVQLATLEGADVVCVAIARGRAGAAPLTRPGSRLPAHATALGRALLAFAPEHLTKRVLARGLPRLSAQTVTQPGRFLEQLAQVRRTGVAYECGETAAGTACIATPVLDDERRPLAAVAVTGIPADADPARYTAALRTTALQLARHLSAESLKIA</sequence>
<feature type="domain" description="HTH iclR-type" evidence="4">
    <location>
        <begin position="10"/>
        <end position="70"/>
    </location>
</feature>
<dbReference type="PANTHER" id="PTHR30136:SF24">
    <property type="entry name" value="HTH-TYPE TRANSCRIPTIONAL REPRESSOR ALLR"/>
    <property type="match status" value="1"/>
</dbReference>
<dbReference type="SUPFAM" id="SSF46785">
    <property type="entry name" value="Winged helix' DNA-binding domain"/>
    <property type="match status" value="1"/>
</dbReference>
<dbReference type="Pfam" id="PF09339">
    <property type="entry name" value="HTH_IclR"/>
    <property type="match status" value="1"/>
</dbReference>
<protein>
    <submittedName>
        <fullName evidence="6">IclR family transcriptional regulator</fullName>
    </submittedName>
</protein>
<gene>
    <name evidence="6" type="ORF">QF206_01915</name>
</gene>
<feature type="domain" description="IclR-ED" evidence="5">
    <location>
        <begin position="71"/>
        <end position="250"/>
    </location>
</feature>
<keyword evidence="3" id="KW-0804">Transcription</keyword>
<evidence type="ECO:0000256" key="1">
    <source>
        <dbReference type="ARBA" id="ARBA00023015"/>
    </source>
</evidence>
<dbReference type="EMBL" id="JASATX010000001">
    <property type="protein sequence ID" value="MDI2097726.1"/>
    <property type="molecule type" value="Genomic_DNA"/>
</dbReference>
<evidence type="ECO:0000256" key="2">
    <source>
        <dbReference type="ARBA" id="ARBA00023125"/>
    </source>
</evidence>
<dbReference type="Pfam" id="PF01614">
    <property type="entry name" value="IclR_C"/>
    <property type="match status" value="1"/>
</dbReference>
<keyword evidence="1" id="KW-0805">Transcription regulation</keyword>
<dbReference type="RefSeq" id="WP_281487510.1">
    <property type="nucleotide sequence ID" value="NZ_CP159582.1"/>
</dbReference>
<dbReference type="InterPro" id="IPR036388">
    <property type="entry name" value="WH-like_DNA-bd_sf"/>
</dbReference>
<keyword evidence="2" id="KW-0238">DNA-binding</keyword>
<dbReference type="InterPro" id="IPR050707">
    <property type="entry name" value="HTH_MetabolicPath_Reg"/>
</dbReference>
<evidence type="ECO:0000313" key="6">
    <source>
        <dbReference type="EMBL" id="MDI2097726.1"/>
    </source>
</evidence>
<proteinExistence type="predicted"/>
<dbReference type="InterPro" id="IPR036390">
    <property type="entry name" value="WH_DNA-bd_sf"/>
</dbReference>
<dbReference type="PANTHER" id="PTHR30136">
    <property type="entry name" value="HELIX-TURN-HELIX TRANSCRIPTIONAL REGULATOR, ICLR FAMILY"/>
    <property type="match status" value="1"/>
</dbReference>